<organism evidence="1 2">
    <name type="scientific">Mycena metata</name>
    <dbReference type="NCBI Taxonomy" id="1033252"/>
    <lineage>
        <taxon>Eukaryota</taxon>
        <taxon>Fungi</taxon>
        <taxon>Dikarya</taxon>
        <taxon>Basidiomycota</taxon>
        <taxon>Agaricomycotina</taxon>
        <taxon>Agaricomycetes</taxon>
        <taxon>Agaricomycetidae</taxon>
        <taxon>Agaricales</taxon>
        <taxon>Marasmiineae</taxon>
        <taxon>Mycenaceae</taxon>
        <taxon>Mycena</taxon>
    </lineage>
</organism>
<gene>
    <name evidence="1" type="ORF">B0H16DRAFT_114669</name>
</gene>
<keyword evidence="2" id="KW-1185">Reference proteome</keyword>
<dbReference type="EMBL" id="JARKIB010000012">
    <property type="protein sequence ID" value="KAJ7773916.1"/>
    <property type="molecule type" value="Genomic_DNA"/>
</dbReference>
<name>A0AAD7JZN2_9AGAR</name>
<protein>
    <submittedName>
        <fullName evidence="1">Uncharacterized protein</fullName>
    </submittedName>
</protein>
<dbReference type="Proteomes" id="UP001215598">
    <property type="component" value="Unassembled WGS sequence"/>
</dbReference>
<evidence type="ECO:0000313" key="1">
    <source>
        <dbReference type="EMBL" id="KAJ7773916.1"/>
    </source>
</evidence>
<sequence length="187" mass="21386">MGRGTERPPSYRTTSVPALACAAMAVHRRRTFADPRCLSPILRERSISFHTARNSSTFSLKSKDVAVQLIDIFFLLFQRTIHGFPHVIYKISCPRHGLPIHHGCYRRLRLQLEHAAAFNQTRLETMLLNIDATHMLNNRGWRKMRIVKKHEFCTHLGIPVTCESKSRRSAFSVDQGSEVCHSPGIRP</sequence>
<proteinExistence type="predicted"/>
<accession>A0AAD7JZN2</accession>
<evidence type="ECO:0000313" key="2">
    <source>
        <dbReference type="Proteomes" id="UP001215598"/>
    </source>
</evidence>
<dbReference type="AlphaFoldDB" id="A0AAD7JZN2"/>
<comment type="caution">
    <text evidence="1">The sequence shown here is derived from an EMBL/GenBank/DDBJ whole genome shotgun (WGS) entry which is preliminary data.</text>
</comment>
<reference evidence="1" key="1">
    <citation type="submission" date="2023-03" db="EMBL/GenBank/DDBJ databases">
        <title>Massive genome expansion in bonnet fungi (Mycena s.s.) driven by repeated elements and novel gene families across ecological guilds.</title>
        <authorList>
            <consortium name="Lawrence Berkeley National Laboratory"/>
            <person name="Harder C.B."/>
            <person name="Miyauchi S."/>
            <person name="Viragh M."/>
            <person name="Kuo A."/>
            <person name="Thoen E."/>
            <person name="Andreopoulos B."/>
            <person name="Lu D."/>
            <person name="Skrede I."/>
            <person name="Drula E."/>
            <person name="Henrissat B."/>
            <person name="Morin E."/>
            <person name="Kohler A."/>
            <person name="Barry K."/>
            <person name="LaButti K."/>
            <person name="Morin E."/>
            <person name="Salamov A."/>
            <person name="Lipzen A."/>
            <person name="Mereny Z."/>
            <person name="Hegedus B."/>
            <person name="Baldrian P."/>
            <person name="Stursova M."/>
            <person name="Weitz H."/>
            <person name="Taylor A."/>
            <person name="Grigoriev I.V."/>
            <person name="Nagy L.G."/>
            <person name="Martin F."/>
            <person name="Kauserud H."/>
        </authorList>
    </citation>
    <scope>NUCLEOTIDE SEQUENCE</scope>
    <source>
        <strain evidence="1">CBHHK182m</strain>
    </source>
</reference>